<keyword evidence="3 7" id="KW-0521">NADP</keyword>
<feature type="binding site" evidence="7">
    <location>
        <position position="213"/>
    </location>
    <ligand>
        <name>a divalent metal cation</name>
        <dbReference type="ChEBI" id="CHEBI:60240"/>
        <note>ligand shared between dimeric partners</note>
    </ligand>
</feature>
<evidence type="ECO:0000256" key="6">
    <source>
        <dbReference type="ARBA" id="ARBA00023096"/>
    </source>
</evidence>
<keyword evidence="4 7" id="KW-0560">Oxidoreductase</keyword>
<evidence type="ECO:0000256" key="5">
    <source>
        <dbReference type="ARBA" id="ARBA00023027"/>
    </source>
</evidence>
<dbReference type="Pfam" id="PF04166">
    <property type="entry name" value="PdxA"/>
    <property type="match status" value="1"/>
</dbReference>
<comment type="caution">
    <text evidence="7">Lacks conserved residue(s) required for the propagation of feature annotation.</text>
</comment>
<feature type="binding site" evidence="7">
    <location>
        <position position="137"/>
    </location>
    <ligand>
        <name>substrate</name>
    </ligand>
</feature>
<dbReference type="RefSeq" id="WP_176278838.1">
    <property type="nucleotide sequence ID" value="NZ_JABWMH010000002.1"/>
</dbReference>
<comment type="pathway">
    <text evidence="7">Cofactor biosynthesis; pyridoxine 5'-phosphate biosynthesis; pyridoxine 5'-phosphate from D-erythrose 4-phosphate: step 4/5.</text>
</comment>
<protein>
    <recommendedName>
        <fullName evidence="7">4-hydroxythreonine-4-phosphate dehydrogenase</fullName>
        <ecNumber evidence="7">1.1.1.262</ecNumber>
    </recommendedName>
    <alternativeName>
        <fullName evidence="7">4-(phosphohydroxy)-L-threonine dehydrogenase</fullName>
    </alternativeName>
</protein>
<feature type="binding site" evidence="7">
    <location>
        <position position="285"/>
    </location>
    <ligand>
        <name>substrate</name>
    </ligand>
</feature>
<accession>A0ABX2N112</accession>
<feature type="binding site" evidence="7">
    <location>
        <position position="294"/>
    </location>
    <ligand>
        <name>substrate</name>
    </ligand>
</feature>
<comment type="similarity">
    <text evidence="7">Belongs to the PdxA family.</text>
</comment>
<reference evidence="8 9" key="1">
    <citation type="submission" date="2020-06" db="EMBL/GenBank/DDBJ databases">
        <authorList>
            <person name="Kim S.-J."/>
            <person name="Park S.-J."/>
        </authorList>
    </citation>
    <scope>NUCLEOTIDE SEQUENCE [LARGE SCALE GENOMIC DNA]</scope>
    <source>
        <strain evidence="8 9">SW-151</strain>
    </source>
</reference>
<comment type="subunit">
    <text evidence="7">Homodimer.</text>
</comment>
<evidence type="ECO:0000256" key="7">
    <source>
        <dbReference type="HAMAP-Rule" id="MF_00536"/>
    </source>
</evidence>
<feature type="binding site" evidence="7">
    <location>
        <position position="276"/>
    </location>
    <ligand>
        <name>substrate</name>
    </ligand>
</feature>
<proteinExistence type="inferred from homology"/>
<dbReference type="InterPro" id="IPR005255">
    <property type="entry name" value="PdxA_fam"/>
</dbReference>
<evidence type="ECO:0000313" key="8">
    <source>
        <dbReference type="EMBL" id="NVD27296.1"/>
    </source>
</evidence>
<keyword evidence="7" id="KW-0460">Magnesium</keyword>
<dbReference type="InterPro" id="IPR037510">
    <property type="entry name" value="PdxA"/>
</dbReference>
<dbReference type="PANTHER" id="PTHR30004:SF6">
    <property type="entry name" value="D-THREONATE 4-PHOSPHATE DEHYDROGENASE"/>
    <property type="match status" value="1"/>
</dbReference>
<keyword evidence="9" id="KW-1185">Reference proteome</keyword>
<dbReference type="GO" id="GO:0050570">
    <property type="term" value="F:4-hydroxythreonine-4-phosphate dehydrogenase activity"/>
    <property type="evidence" value="ECO:0007669"/>
    <property type="project" value="UniProtKB-EC"/>
</dbReference>
<keyword evidence="7" id="KW-0862">Zinc</keyword>
<dbReference type="SUPFAM" id="SSF53659">
    <property type="entry name" value="Isocitrate/Isopropylmalate dehydrogenase-like"/>
    <property type="match status" value="1"/>
</dbReference>
<comment type="miscellaneous">
    <text evidence="7">The active site is located at the dimer interface.</text>
</comment>
<dbReference type="NCBIfam" id="TIGR00557">
    <property type="entry name" value="pdxA"/>
    <property type="match status" value="1"/>
</dbReference>
<dbReference type="HAMAP" id="MF_00536">
    <property type="entry name" value="PdxA"/>
    <property type="match status" value="1"/>
</dbReference>
<evidence type="ECO:0000256" key="4">
    <source>
        <dbReference type="ARBA" id="ARBA00023002"/>
    </source>
</evidence>
<evidence type="ECO:0000256" key="1">
    <source>
        <dbReference type="ARBA" id="ARBA00022490"/>
    </source>
</evidence>
<comment type="catalytic activity">
    <reaction evidence="7">
        <text>4-(phosphooxy)-L-threonine + NAD(+) = 3-amino-2-oxopropyl phosphate + CO2 + NADH</text>
        <dbReference type="Rhea" id="RHEA:32275"/>
        <dbReference type="ChEBI" id="CHEBI:16526"/>
        <dbReference type="ChEBI" id="CHEBI:57279"/>
        <dbReference type="ChEBI" id="CHEBI:57540"/>
        <dbReference type="ChEBI" id="CHEBI:57945"/>
        <dbReference type="ChEBI" id="CHEBI:58452"/>
        <dbReference type="EC" id="1.1.1.262"/>
    </reaction>
</comment>
<keyword evidence="7" id="KW-0170">Cobalt</keyword>
<keyword evidence="2 7" id="KW-0479">Metal-binding</keyword>
<keyword evidence="5 7" id="KW-0520">NAD</keyword>
<evidence type="ECO:0000313" key="9">
    <source>
        <dbReference type="Proteomes" id="UP000652427"/>
    </source>
</evidence>
<dbReference type="PANTHER" id="PTHR30004">
    <property type="entry name" value="4-HYDROXYTHREONINE-4-PHOSPHATE DEHYDROGENASE"/>
    <property type="match status" value="1"/>
</dbReference>
<dbReference type="EMBL" id="JABWMH010000002">
    <property type="protein sequence ID" value="NVD27296.1"/>
    <property type="molecule type" value="Genomic_DNA"/>
</dbReference>
<gene>
    <name evidence="7 8" type="primary">pdxA</name>
    <name evidence="8" type="ORF">HUO14_05200</name>
</gene>
<keyword evidence="6 7" id="KW-0664">Pyridoxine biosynthesis</keyword>
<dbReference type="Proteomes" id="UP000652427">
    <property type="component" value="Unassembled WGS sequence"/>
</dbReference>
<dbReference type="NCBIfam" id="NF003699">
    <property type="entry name" value="PRK05312.1"/>
    <property type="match status" value="1"/>
</dbReference>
<dbReference type="Gene3D" id="3.40.718.10">
    <property type="entry name" value="Isopropylmalate Dehydrogenase"/>
    <property type="match status" value="1"/>
</dbReference>
<feature type="binding site" evidence="7">
    <location>
        <position position="168"/>
    </location>
    <ligand>
        <name>a divalent metal cation</name>
        <dbReference type="ChEBI" id="CHEBI:60240"/>
        <note>ligand shared between dimeric partners</note>
    </ligand>
</feature>
<evidence type="ECO:0000256" key="2">
    <source>
        <dbReference type="ARBA" id="ARBA00022723"/>
    </source>
</evidence>
<sequence>MAEWTAKPFAISCGDPAGVGPEIIGKSWQRRAEAGLKPFFAIGNFADFDNLAGIPVRKIEQPMQASDVFDEALPVFHIHEAAAAIPGETTMDGAQCSLHALEIACGLARSGDAGAIITAPVSKTQLYKVGFRYPGQTEFVSERCGIARENAVMMLAGPSLRVVPMTTHIALKEVAEHLTAPLIIARARAAEKAMIRNFGIEKPRIAISGLNPHAGENGNLGDEEQRIMQPAIDELRLDGMDITDPMPADTMFHEEARIKYDVALCPYHDQALIPLKTLHFFDGVNITLGLPIVRTSPDHGTAFNIAGQGIADPRSMMAAIQMAATAVANRQIHDH</sequence>
<keyword evidence="1 7" id="KW-0963">Cytoplasm</keyword>
<evidence type="ECO:0000256" key="3">
    <source>
        <dbReference type="ARBA" id="ARBA00022857"/>
    </source>
</evidence>
<comment type="subcellular location">
    <subcellularLocation>
        <location evidence="7">Cytoplasm</location>
    </subcellularLocation>
</comment>
<comment type="caution">
    <text evidence="8">The sequence shown here is derived from an EMBL/GenBank/DDBJ whole genome shotgun (WGS) entry which is preliminary data.</text>
</comment>
<dbReference type="EC" id="1.1.1.262" evidence="7"/>
<comment type="function">
    <text evidence="7">Catalyzes the NAD(P)-dependent oxidation of 4-(phosphooxy)-L-threonine (HTP) into 2-amino-3-oxo-4-(phosphooxy)butyric acid which spontaneously decarboxylates to form 3-amino-2-oxopropyl phosphate (AHAP).</text>
</comment>
<name>A0ABX2N112_9SPHN</name>
<feature type="binding site" evidence="7">
    <location>
        <position position="268"/>
    </location>
    <ligand>
        <name>a divalent metal cation</name>
        <dbReference type="ChEBI" id="CHEBI:60240"/>
        <note>ligand shared between dimeric partners</note>
    </ligand>
</feature>
<comment type="cofactor">
    <cofactor evidence="7">
        <name>Zn(2+)</name>
        <dbReference type="ChEBI" id="CHEBI:29105"/>
    </cofactor>
    <cofactor evidence="7">
        <name>Mg(2+)</name>
        <dbReference type="ChEBI" id="CHEBI:18420"/>
    </cofactor>
    <cofactor evidence="7">
        <name>Co(2+)</name>
        <dbReference type="ChEBI" id="CHEBI:48828"/>
    </cofactor>
    <text evidence="7">Binds 1 divalent metal cation per subunit. Can use ions such as Zn(2+), Mg(2+) or Co(2+).</text>
</comment>
<organism evidence="8 9">
    <name type="scientific">Parasphingorhabdus flavimaris</name>
    <dbReference type="NCBI Taxonomy" id="266812"/>
    <lineage>
        <taxon>Bacteria</taxon>
        <taxon>Pseudomonadati</taxon>
        <taxon>Pseudomonadota</taxon>
        <taxon>Alphaproteobacteria</taxon>
        <taxon>Sphingomonadales</taxon>
        <taxon>Sphingomonadaceae</taxon>
        <taxon>Parasphingorhabdus</taxon>
    </lineage>
</organism>